<feature type="domain" description="Polyphosphate kinase C-terminal" evidence="13">
    <location>
        <begin position="351"/>
        <end position="515"/>
    </location>
</feature>
<evidence type="ECO:0000256" key="3">
    <source>
        <dbReference type="ARBA" id="ARBA00022723"/>
    </source>
</evidence>
<dbReference type="InterPro" id="IPR003414">
    <property type="entry name" value="PP_kinase"/>
</dbReference>
<accession>A0AAE4YTD5</accession>
<dbReference type="EMBL" id="WUFC01000016">
    <property type="protein sequence ID" value="NEI49923.1"/>
    <property type="molecule type" value="Genomic_DNA"/>
</dbReference>
<dbReference type="Pfam" id="PF17941">
    <property type="entry name" value="PP_kinase_C_1"/>
    <property type="match status" value="1"/>
</dbReference>
<dbReference type="PIRSF" id="PIRSF015589">
    <property type="entry name" value="PP_kinase"/>
    <property type="match status" value="1"/>
</dbReference>
<dbReference type="HAMAP" id="MF_00347">
    <property type="entry name" value="Polyphosphate_kinase"/>
    <property type="match status" value="1"/>
</dbReference>
<name>A0AAE4YTD5_9HYPH</name>
<dbReference type="NCBIfam" id="NF003921">
    <property type="entry name" value="PRK05443.2-2"/>
    <property type="match status" value="1"/>
</dbReference>
<feature type="binding site" evidence="8">
    <location>
        <position position="487"/>
    </location>
    <ligand>
        <name>ATP</name>
        <dbReference type="ChEBI" id="CHEBI:30616"/>
    </ligand>
</feature>
<evidence type="ECO:0000259" key="11">
    <source>
        <dbReference type="Pfam" id="PF13089"/>
    </source>
</evidence>
<dbReference type="Proteomes" id="UP000291659">
    <property type="component" value="Unassembled WGS sequence"/>
</dbReference>
<dbReference type="EC" id="2.7.4.1" evidence="8 9"/>
<dbReference type="EMBL" id="SIOX01000001">
    <property type="protein sequence ID" value="TAX80887.1"/>
    <property type="molecule type" value="Genomic_DNA"/>
</dbReference>
<dbReference type="InterPro" id="IPR025198">
    <property type="entry name" value="PPK_N_dom"/>
</dbReference>
<feature type="domain" description="Polyphosphate kinase C-terminal" evidence="12">
    <location>
        <begin position="522"/>
        <end position="700"/>
    </location>
</feature>
<gene>
    <name evidence="8" type="primary">ppk</name>
    <name evidence="16" type="ORF">ELG94_06885</name>
    <name evidence="15" type="ORF">ELH98_07330</name>
    <name evidence="14" type="ORF">GR217_19715</name>
</gene>
<dbReference type="Gene3D" id="1.20.58.310">
    <property type="entry name" value="Polyphosphate kinase N-terminal domain"/>
    <property type="match status" value="1"/>
</dbReference>
<evidence type="ECO:0000313" key="14">
    <source>
        <dbReference type="EMBL" id="NEI49923.1"/>
    </source>
</evidence>
<dbReference type="GO" id="GO:0006799">
    <property type="term" value="P:polyphosphate biosynthetic process"/>
    <property type="evidence" value="ECO:0007669"/>
    <property type="project" value="UniProtKB-UniRule"/>
</dbReference>
<protein>
    <recommendedName>
        <fullName evidence="8 9">Polyphosphate kinase</fullName>
        <ecNumber evidence="8 9">2.7.4.1</ecNumber>
    </recommendedName>
    <alternativeName>
        <fullName evidence="8">ATP-polyphosphate phosphotransferase</fullName>
    </alternativeName>
    <alternativeName>
        <fullName evidence="8">Polyphosphoric acid kinase</fullName>
    </alternativeName>
</protein>
<keyword evidence="4 8" id="KW-0547">Nucleotide-binding</keyword>
<dbReference type="GO" id="GO:0046872">
    <property type="term" value="F:metal ion binding"/>
    <property type="evidence" value="ECO:0007669"/>
    <property type="project" value="UniProtKB-KW"/>
</dbReference>
<evidence type="ECO:0000259" key="12">
    <source>
        <dbReference type="Pfam" id="PF13090"/>
    </source>
</evidence>
<evidence type="ECO:0000313" key="19">
    <source>
        <dbReference type="Proteomes" id="UP000661163"/>
    </source>
</evidence>
<evidence type="ECO:0000256" key="5">
    <source>
        <dbReference type="ARBA" id="ARBA00022777"/>
    </source>
</evidence>
<feature type="domain" description="Polyphosphate kinase N-terminal" evidence="11">
    <location>
        <begin position="32"/>
        <end position="136"/>
    </location>
</feature>
<proteinExistence type="inferred from homology"/>
<dbReference type="Proteomes" id="UP000291892">
    <property type="component" value="Unassembled WGS sequence"/>
</dbReference>
<dbReference type="Proteomes" id="UP000661163">
    <property type="component" value="Unassembled WGS sequence"/>
</dbReference>
<evidence type="ECO:0000256" key="4">
    <source>
        <dbReference type="ARBA" id="ARBA00022741"/>
    </source>
</evidence>
<evidence type="ECO:0000313" key="15">
    <source>
        <dbReference type="EMBL" id="TAX80887.1"/>
    </source>
</evidence>
<keyword evidence="17" id="KW-1185">Reference proteome</keyword>
<comment type="catalytic activity">
    <reaction evidence="8 9">
        <text>[phosphate](n) + ATP = [phosphate](n+1) + ADP</text>
        <dbReference type="Rhea" id="RHEA:19573"/>
        <dbReference type="Rhea" id="RHEA-COMP:9859"/>
        <dbReference type="Rhea" id="RHEA-COMP:14280"/>
        <dbReference type="ChEBI" id="CHEBI:16838"/>
        <dbReference type="ChEBI" id="CHEBI:30616"/>
        <dbReference type="ChEBI" id="CHEBI:456216"/>
        <dbReference type="EC" id="2.7.4.1"/>
    </reaction>
</comment>
<feature type="binding site" evidence="8">
    <location>
        <position position="611"/>
    </location>
    <ligand>
        <name>ATP</name>
        <dbReference type="ChEBI" id="CHEBI:30616"/>
    </ligand>
</feature>
<dbReference type="InterPro" id="IPR036832">
    <property type="entry name" value="PPK_N_dom_sf"/>
</dbReference>
<dbReference type="Gene3D" id="3.30.1840.10">
    <property type="entry name" value="Polyphosphate kinase middle domain"/>
    <property type="match status" value="1"/>
</dbReference>
<dbReference type="AlphaFoldDB" id="A0AAE4YTD5"/>
<dbReference type="GeneID" id="84669291"/>
<feature type="domain" description="Polyphosphate kinase middle" evidence="10">
    <location>
        <begin position="146"/>
        <end position="323"/>
    </location>
</feature>
<keyword evidence="7 8" id="KW-0460">Magnesium</keyword>
<keyword evidence="3 8" id="KW-0479">Metal-binding</keyword>
<dbReference type="CDD" id="cd09165">
    <property type="entry name" value="PLDc_PaPPK1_C1_like"/>
    <property type="match status" value="1"/>
</dbReference>
<dbReference type="NCBIfam" id="TIGR03705">
    <property type="entry name" value="poly_P_kin"/>
    <property type="match status" value="1"/>
</dbReference>
<dbReference type="PANTHER" id="PTHR30218:SF0">
    <property type="entry name" value="POLYPHOSPHATE KINASE"/>
    <property type="match status" value="1"/>
</dbReference>
<feature type="binding site" evidence="8">
    <location>
        <position position="583"/>
    </location>
    <ligand>
        <name>ATP</name>
        <dbReference type="ChEBI" id="CHEBI:30616"/>
    </ligand>
</feature>
<dbReference type="Pfam" id="PF13089">
    <property type="entry name" value="PP_kinase_N"/>
    <property type="match status" value="1"/>
</dbReference>
<dbReference type="InterPro" id="IPR041108">
    <property type="entry name" value="PP_kinase_C_1"/>
</dbReference>
<evidence type="ECO:0000313" key="17">
    <source>
        <dbReference type="Proteomes" id="UP000291659"/>
    </source>
</evidence>
<dbReference type="SUPFAM" id="SSF56024">
    <property type="entry name" value="Phospholipase D/nuclease"/>
    <property type="match status" value="2"/>
</dbReference>
<sequence>MDSAVVEHQELTPEINDNTPPLEELLKSPERFINREFSWLQFNRRVLEETLNTEHPLLERVRFLSISAANLDEFFMVRVAGLEGQVRQNIAIRSPDGKTPAEQLDSILQEIDHLQMEQQASLAVLQQYLAKEDILIVRPGALSDADRQWLAAEFEQAIFPVLTPLSIDPAHPFPFIPNLGFSIGLQLVSKNGREPMTALLRLPVALDRFVRLPDDGNTIRYITLEDVANIFIHRLYPGYEVQGSGTFRVIRDSDIEVEEEAEDLVRFFETALKRRRRGKVIRIETDSEMPASLRQFVVQALNIPDNRVAVLPGLLALNTLSEITKAPREDLRFAPYNARFPERVREHAGDCFAAIREKDMVVHHPYESFDVVVQFLLQAARDPDVLAIKQTLYRTSNDSPIVRALIDAAEAGKSVTALVELKARFDEEANIRWARDLERAGVQVVFGFIELKTHAKMSMVVRREEGKLRTYCHLGTGNYHPITAKIYTDLSYFTCNPVIAHDMANIFNFITGYGEPEQGMQLAISPYTMRPRILRHIEEEIQHARSGAPAAIWMKMNSLVDPDIIDALYRASHAGVEIDLVVRGICCLRPQVPGLSEKIRVKSIVGRFLEHSRIFCFGNGHGLPSDKALVYIGSADMMPRNLDRRVETMVPLTNPTVHEQVLSQIMLGNVIDNQQSYEILPDGTSRRMEVRRGEEPFNAQQYFMTNPSLSGRGEALKSSAPKLIAGLLEGRNNK</sequence>
<dbReference type="SUPFAM" id="SSF140356">
    <property type="entry name" value="PPK N-terminal domain-like"/>
    <property type="match status" value="1"/>
</dbReference>
<keyword evidence="2 8" id="KW-0808">Transferase</keyword>
<dbReference type="InterPro" id="IPR024953">
    <property type="entry name" value="PP_kinase_middle"/>
</dbReference>
<dbReference type="NCBIfam" id="NF003919">
    <property type="entry name" value="PRK05443.1-4"/>
    <property type="match status" value="1"/>
</dbReference>
<dbReference type="PANTHER" id="PTHR30218">
    <property type="entry name" value="POLYPHOSPHATE KINASE"/>
    <property type="match status" value="1"/>
</dbReference>
<comment type="PTM">
    <text evidence="8 9">An intermediate of this reaction is the autophosphorylated ppk in which a phosphate is covalently linked to a histidine residue through a N-P bond.</text>
</comment>
<comment type="function">
    <text evidence="8 9">Catalyzes the reversible transfer of the terminal phosphate of ATP to form a long-chain polyphosphate (polyP).</text>
</comment>
<dbReference type="Pfam" id="PF02503">
    <property type="entry name" value="PP_kinase"/>
    <property type="match status" value="1"/>
</dbReference>
<feature type="binding site" evidence="8">
    <location>
        <position position="394"/>
    </location>
    <ligand>
        <name>Mg(2+)</name>
        <dbReference type="ChEBI" id="CHEBI:18420"/>
    </ligand>
</feature>
<evidence type="ECO:0000256" key="7">
    <source>
        <dbReference type="ARBA" id="ARBA00022842"/>
    </source>
</evidence>
<evidence type="ECO:0000313" key="18">
    <source>
        <dbReference type="Proteomes" id="UP000291892"/>
    </source>
</evidence>
<feature type="binding site" evidence="8">
    <location>
        <position position="70"/>
    </location>
    <ligand>
        <name>ATP</name>
        <dbReference type="ChEBI" id="CHEBI:30616"/>
    </ligand>
</feature>
<reference evidence="17 18" key="1">
    <citation type="submission" date="2019-02" db="EMBL/GenBank/DDBJ databases">
        <title>The genomic architecture of introgression among sibling species of bacteria.</title>
        <authorList>
            <person name="Cavassim M.I.A."/>
            <person name="Moeskjaer S."/>
            <person name="Moslemi C."/>
            <person name="Fields B."/>
            <person name="Bachmann A."/>
            <person name="Vilhjalmsson B."/>
            <person name="Schierup M.H."/>
            <person name="Young J.P.W."/>
            <person name="Andersen S.U."/>
        </authorList>
    </citation>
    <scope>NUCLEOTIDE SEQUENCE [LARGE SCALE GENOMIC DNA]</scope>
    <source>
        <strain evidence="15 17">SM141A</strain>
        <strain evidence="16 18">SM42</strain>
    </source>
</reference>
<evidence type="ECO:0000256" key="1">
    <source>
        <dbReference type="ARBA" id="ARBA00022553"/>
    </source>
</evidence>
<evidence type="ECO:0000256" key="9">
    <source>
        <dbReference type="RuleBase" id="RU003800"/>
    </source>
</evidence>
<dbReference type="GO" id="GO:0009358">
    <property type="term" value="C:polyphosphate kinase complex"/>
    <property type="evidence" value="ECO:0007669"/>
    <property type="project" value="InterPro"/>
</dbReference>
<reference evidence="14 19" key="2">
    <citation type="submission" date="2019-12" db="EMBL/GenBank/DDBJ databases">
        <title>Rhizobium genotypes associated with high levels of biological nitrogen fixation by grain legumes in a temperate-maritime cropping system.</title>
        <authorList>
            <person name="Maluk M."/>
            <person name="Francesc Ferrando Molina F."/>
            <person name="Lopez Del Egido L."/>
            <person name="Lafos M."/>
            <person name="Langarica-Fuentes A."/>
            <person name="Gebre Yohannes G."/>
            <person name="Young M.W."/>
            <person name="Martin P."/>
            <person name="Gantlett R."/>
            <person name="Kenicer G."/>
            <person name="Hawes C."/>
            <person name="Begg G.S."/>
            <person name="Quilliam R.S."/>
            <person name="Squire G.R."/>
            <person name="Poole P.S."/>
            <person name="Young P.W."/>
            <person name="Iannetta P.M."/>
            <person name="James E.K."/>
        </authorList>
    </citation>
    <scope>NUCLEOTIDE SEQUENCE [LARGE SCALE GENOMIC DNA]</scope>
    <source>
        <strain evidence="14 19">JHI985</strain>
    </source>
</reference>
<dbReference type="Pfam" id="PF13090">
    <property type="entry name" value="PP_kinase_C"/>
    <property type="match status" value="1"/>
</dbReference>
<comment type="caution">
    <text evidence="14">The sequence shown here is derived from an EMBL/GenBank/DDBJ whole genome shotgun (WGS) entry which is preliminary data.</text>
</comment>
<feature type="binding site" evidence="8">
    <location>
        <position position="424"/>
    </location>
    <ligand>
        <name>Mg(2+)</name>
        <dbReference type="ChEBI" id="CHEBI:18420"/>
    </ligand>
</feature>
<dbReference type="EMBL" id="SIKX01000001">
    <property type="protein sequence ID" value="TBF18115.1"/>
    <property type="molecule type" value="Genomic_DNA"/>
</dbReference>
<keyword evidence="5 8" id="KW-0418">Kinase</keyword>
<dbReference type="Gene3D" id="3.30.870.10">
    <property type="entry name" value="Endonuclease Chain A"/>
    <property type="match status" value="2"/>
</dbReference>
<feature type="active site" description="Phosphohistidine intermediate" evidence="8">
    <location>
        <position position="454"/>
    </location>
</feature>
<dbReference type="GO" id="GO:0008976">
    <property type="term" value="F:polyphosphate kinase activity"/>
    <property type="evidence" value="ECO:0007669"/>
    <property type="project" value="UniProtKB-UniRule"/>
</dbReference>
<keyword evidence="1 8" id="KW-0597">Phosphoprotein</keyword>
<dbReference type="NCBIfam" id="NF003918">
    <property type="entry name" value="PRK05443.1-2"/>
    <property type="match status" value="1"/>
</dbReference>
<evidence type="ECO:0000256" key="6">
    <source>
        <dbReference type="ARBA" id="ARBA00022840"/>
    </source>
</evidence>
<dbReference type="InterPro" id="IPR036830">
    <property type="entry name" value="PP_kinase_middle_dom_sf"/>
</dbReference>
<comment type="similarity">
    <text evidence="8 9">Belongs to the polyphosphate kinase 1 (PPK1) family.</text>
</comment>
<dbReference type="InterPro" id="IPR025200">
    <property type="entry name" value="PPK_C_dom2"/>
</dbReference>
<evidence type="ECO:0000259" key="10">
    <source>
        <dbReference type="Pfam" id="PF02503"/>
    </source>
</evidence>
<evidence type="ECO:0000256" key="2">
    <source>
        <dbReference type="ARBA" id="ARBA00022679"/>
    </source>
</evidence>
<dbReference type="GO" id="GO:0005524">
    <property type="term" value="F:ATP binding"/>
    <property type="evidence" value="ECO:0007669"/>
    <property type="project" value="UniProtKB-KW"/>
</dbReference>
<evidence type="ECO:0000313" key="16">
    <source>
        <dbReference type="EMBL" id="TBF18115.1"/>
    </source>
</evidence>
<organism evidence="14 19">
    <name type="scientific">Rhizobium ruizarguesonis</name>
    <dbReference type="NCBI Taxonomy" id="2081791"/>
    <lineage>
        <taxon>Bacteria</taxon>
        <taxon>Pseudomonadati</taxon>
        <taxon>Pseudomonadota</taxon>
        <taxon>Alphaproteobacteria</taxon>
        <taxon>Hyphomicrobiales</taxon>
        <taxon>Rhizobiaceae</taxon>
        <taxon>Rhizobium/Agrobacterium group</taxon>
        <taxon>Rhizobium</taxon>
    </lineage>
</organism>
<dbReference type="RefSeq" id="WP_018070524.1">
    <property type="nucleotide sequence ID" value="NZ_CP071678.1"/>
</dbReference>
<dbReference type="CDD" id="cd09168">
    <property type="entry name" value="PLDc_PaPPK1_C2_like"/>
    <property type="match status" value="1"/>
</dbReference>
<evidence type="ECO:0000256" key="8">
    <source>
        <dbReference type="HAMAP-Rule" id="MF_00347"/>
    </source>
</evidence>
<dbReference type="SUPFAM" id="SSF143724">
    <property type="entry name" value="PHP14-like"/>
    <property type="match status" value="1"/>
</dbReference>
<dbReference type="FunFam" id="3.30.870.10:FF:000001">
    <property type="entry name" value="Polyphosphate kinase"/>
    <property type="match status" value="1"/>
</dbReference>
<comment type="cofactor">
    <cofactor evidence="8">
        <name>Mg(2+)</name>
        <dbReference type="ChEBI" id="CHEBI:18420"/>
    </cofactor>
</comment>
<keyword evidence="6 8" id="KW-0067">ATP-binding</keyword>
<evidence type="ECO:0000259" key="13">
    <source>
        <dbReference type="Pfam" id="PF17941"/>
    </source>
</evidence>
<dbReference type="NCBIfam" id="NF003917">
    <property type="entry name" value="PRK05443.1-1"/>
    <property type="match status" value="1"/>
</dbReference>